<gene>
    <name evidence="6" type="ORF">CYCCA115_LOCUS13758</name>
</gene>
<accession>A0AAD2FTP5</accession>
<evidence type="ECO:0000256" key="4">
    <source>
        <dbReference type="SAM" id="MobiDB-lite"/>
    </source>
</evidence>
<feature type="compositionally biased region" description="Acidic residues" evidence="4">
    <location>
        <begin position="316"/>
        <end position="332"/>
    </location>
</feature>
<comment type="similarity">
    <text evidence="1">Belongs to the aspartyl/asparaginyl beta-hydroxylase family.</text>
</comment>
<evidence type="ECO:0000256" key="2">
    <source>
        <dbReference type="ARBA" id="ARBA00022964"/>
    </source>
</evidence>
<feature type="compositionally biased region" description="Low complexity" evidence="4">
    <location>
        <begin position="10"/>
        <end position="24"/>
    </location>
</feature>
<dbReference type="AlphaFoldDB" id="A0AAD2FTP5"/>
<dbReference type="InterPro" id="IPR007803">
    <property type="entry name" value="Asp/Arg/Pro-Hydrxlase"/>
</dbReference>
<dbReference type="GO" id="GO:0051213">
    <property type="term" value="F:dioxygenase activity"/>
    <property type="evidence" value="ECO:0007669"/>
    <property type="project" value="UniProtKB-KW"/>
</dbReference>
<dbReference type="PANTHER" id="PTHR46332">
    <property type="entry name" value="ASPARTATE BETA-HYDROXYLASE DOMAIN-CONTAINING PROTEIN 2"/>
    <property type="match status" value="1"/>
</dbReference>
<feature type="region of interest" description="Disordered" evidence="4">
    <location>
        <begin position="1"/>
        <end position="33"/>
    </location>
</feature>
<comment type="caution">
    <text evidence="6">The sequence shown here is derived from an EMBL/GenBank/DDBJ whole genome shotgun (WGS) entry which is preliminary data.</text>
</comment>
<organism evidence="6 7">
    <name type="scientific">Cylindrotheca closterium</name>
    <dbReference type="NCBI Taxonomy" id="2856"/>
    <lineage>
        <taxon>Eukaryota</taxon>
        <taxon>Sar</taxon>
        <taxon>Stramenopiles</taxon>
        <taxon>Ochrophyta</taxon>
        <taxon>Bacillariophyta</taxon>
        <taxon>Bacillariophyceae</taxon>
        <taxon>Bacillariophycidae</taxon>
        <taxon>Bacillariales</taxon>
        <taxon>Bacillariaceae</taxon>
        <taxon>Cylindrotheca</taxon>
    </lineage>
</organism>
<dbReference type="Pfam" id="PF05118">
    <property type="entry name" value="Asp_Arg_Hydrox"/>
    <property type="match status" value="1"/>
</dbReference>
<feature type="region of interest" description="Disordered" evidence="4">
    <location>
        <begin position="314"/>
        <end position="333"/>
    </location>
</feature>
<dbReference type="SUPFAM" id="SSF51197">
    <property type="entry name" value="Clavaminate synthase-like"/>
    <property type="match status" value="1"/>
</dbReference>
<dbReference type="Proteomes" id="UP001295423">
    <property type="component" value="Unassembled WGS sequence"/>
</dbReference>
<keyword evidence="7" id="KW-1185">Reference proteome</keyword>
<dbReference type="EMBL" id="CAKOGP040001814">
    <property type="protein sequence ID" value="CAJ1952871.1"/>
    <property type="molecule type" value="Genomic_DNA"/>
</dbReference>
<feature type="domain" description="Aspartyl/asparaginy/proline hydroxylase" evidence="5">
    <location>
        <begin position="372"/>
        <end position="541"/>
    </location>
</feature>
<dbReference type="Gene3D" id="2.60.120.330">
    <property type="entry name" value="B-lactam Antibiotic, Isopenicillin N Synthase, Chain"/>
    <property type="match status" value="1"/>
</dbReference>
<evidence type="ECO:0000259" key="5">
    <source>
        <dbReference type="Pfam" id="PF05118"/>
    </source>
</evidence>
<dbReference type="PANTHER" id="PTHR46332:SF5">
    <property type="entry name" value="ASPARTATE BETA-HYDROXYLASE DOMAIN CONTAINING 2"/>
    <property type="match status" value="1"/>
</dbReference>
<sequence length="568" mass="64995">MLRFSHQNDESSQAEQQSQHESSSNVWLQPQREATTTTSGRIITADLLEASFTCRLYPKGDDQERVLLPLRWDSHFLNCRTRSFGSIFGIAEELRHPDDLRHAIVTITEYQRDAKTKVDTSSALHFGNPRNGEAHSEWRRCPLSHHPVASDDTIENKQSEVRSIAWIDLRNDAAALEVLFRSKASFFRSLRSLLTCTHDVSPWQNSNDSDDNSIDEIPLHHDHVVFVLPEPSGLARNFRVGDAAPSWQLQSYVVCKHLEDWDFWKLHPSLDAPSGHVYIYKRLPKRLKMSNQHPETSVPAPDGCLWETVDIKEEERVDDEDEEKEEYEDDDQNEKQICVKEHRLVCPPYVNLEELYSSEVLKALFDPEHVEIFRQEALRIPFWVPWPETQHYSVSSSAHASNPGKPWTVFPLCYCFPANQPENITWVENTNALCPRTCQILKSIQTEELGLVVRTALFSQLAPETTLEPHTGWADLANHVLRLHVPLTVPKGDLCGTWVDGCVETHQEGRPLLFDDSKIHRAFNYHPSESRVVLIVDLARPKDLPLGYATGGHSEELDSFIQQMSAPR</sequence>
<reference evidence="6" key="1">
    <citation type="submission" date="2023-08" db="EMBL/GenBank/DDBJ databases">
        <authorList>
            <person name="Audoor S."/>
            <person name="Bilcke G."/>
        </authorList>
    </citation>
    <scope>NUCLEOTIDE SEQUENCE</scope>
</reference>
<dbReference type="InterPro" id="IPR027443">
    <property type="entry name" value="IPNS-like_sf"/>
</dbReference>
<evidence type="ECO:0000313" key="6">
    <source>
        <dbReference type="EMBL" id="CAJ1952871.1"/>
    </source>
</evidence>
<keyword evidence="2" id="KW-0223">Dioxygenase</keyword>
<keyword evidence="3" id="KW-0560">Oxidoreductase</keyword>
<dbReference type="InterPro" id="IPR051821">
    <property type="entry name" value="Asp/Asn_beta-hydroxylase"/>
</dbReference>
<protein>
    <recommendedName>
        <fullName evidence="5">Aspartyl/asparaginy/proline hydroxylase domain-containing protein</fullName>
    </recommendedName>
</protein>
<evidence type="ECO:0000313" key="7">
    <source>
        <dbReference type="Proteomes" id="UP001295423"/>
    </source>
</evidence>
<evidence type="ECO:0000256" key="3">
    <source>
        <dbReference type="ARBA" id="ARBA00023002"/>
    </source>
</evidence>
<proteinExistence type="inferred from homology"/>
<name>A0AAD2FTP5_9STRA</name>
<evidence type="ECO:0000256" key="1">
    <source>
        <dbReference type="ARBA" id="ARBA00007730"/>
    </source>
</evidence>
<dbReference type="GO" id="GO:0016020">
    <property type="term" value="C:membrane"/>
    <property type="evidence" value="ECO:0007669"/>
    <property type="project" value="TreeGrafter"/>
</dbReference>